<keyword evidence="2" id="KW-1185">Reference proteome</keyword>
<evidence type="ECO:0000313" key="2">
    <source>
        <dbReference type="Proteomes" id="UP000189818"/>
    </source>
</evidence>
<dbReference type="GO" id="GO:0008233">
    <property type="term" value="F:peptidase activity"/>
    <property type="evidence" value="ECO:0007669"/>
    <property type="project" value="UniProtKB-KW"/>
</dbReference>
<keyword evidence="1" id="KW-0645">Protease</keyword>
<protein>
    <submittedName>
        <fullName evidence="1">Putative proteasome-type protease</fullName>
    </submittedName>
</protein>
<dbReference type="RefSeq" id="WP_079647870.1">
    <property type="nucleotide sequence ID" value="NZ_WMBU01000001.1"/>
</dbReference>
<name>A0A1T5C3R4_9SPHN</name>
<dbReference type="EMBL" id="FUYM01000003">
    <property type="protein sequence ID" value="SKB54016.1"/>
    <property type="molecule type" value="Genomic_DNA"/>
</dbReference>
<organism evidence="1 2">
    <name type="scientific">Rhizorhabdus histidinilytica</name>
    <dbReference type="NCBI Taxonomy" id="439228"/>
    <lineage>
        <taxon>Bacteria</taxon>
        <taxon>Pseudomonadati</taxon>
        <taxon>Pseudomonadota</taxon>
        <taxon>Alphaproteobacteria</taxon>
        <taxon>Sphingomonadales</taxon>
        <taxon>Sphingomonadaceae</taxon>
        <taxon>Rhizorhabdus</taxon>
    </lineage>
</organism>
<dbReference type="Proteomes" id="UP000189818">
    <property type="component" value="Unassembled WGS sequence"/>
</dbReference>
<dbReference type="AlphaFoldDB" id="A0A1T5C3R4"/>
<dbReference type="InterPro" id="IPR016545">
    <property type="entry name" value="UCP009120_prtse"/>
</dbReference>
<evidence type="ECO:0000313" key="1">
    <source>
        <dbReference type="EMBL" id="SKB54016.1"/>
    </source>
</evidence>
<dbReference type="OrthoDB" id="9786336at2"/>
<reference evidence="2" key="1">
    <citation type="submission" date="2017-02" db="EMBL/GenBank/DDBJ databases">
        <authorList>
            <person name="Varghese N."/>
            <person name="Submissions S."/>
        </authorList>
    </citation>
    <scope>NUCLEOTIDE SEQUENCE [LARGE SCALE GENOMIC DNA]</scope>
    <source>
        <strain evidence="2">UM2</strain>
    </source>
</reference>
<dbReference type="Gene3D" id="3.60.20.10">
    <property type="entry name" value="Glutamine Phosphoribosylpyrophosphate, subunit 1, domain 1"/>
    <property type="match status" value="1"/>
</dbReference>
<keyword evidence="1" id="KW-0647">Proteasome</keyword>
<dbReference type="PIRSF" id="PIRSF009120">
    <property type="entry name" value="UCP009120_prtse"/>
    <property type="match status" value="1"/>
</dbReference>
<gene>
    <name evidence="1" type="ORF">SAMN06295920_103558</name>
</gene>
<dbReference type="InterPro" id="IPR029055">
    <property type="entry name" value="Ntn_hydrolases_N"/>
</dbReference>
<keyword evidence="1" id="KW-0378">Hydrolase</keyword>
<dbReference type="GO" id="GO:0006508">
    <property type="term" value="P:proteolysis"/>
    <property type="evidence" value="ECO:0007669"/>
    <property type="project" value="UniProtKB-KW"/>
</dbReference>
<sequence length="261" mass="28325">MTYCVGIMLREGLIMIADTRTNAGIDNISTYRKLHILAEDENRLVVAASAGNLSVTQLVLGMLAEGLPATNPDEGPRRIEDMPSMFQAAQLVGEAVMAAGAQLKPALYAAGVSSGISLLLGGRIGGGPLKLFLIYDAGNFIECQRDSPFFQIGACQYGKPILDRAMNYDSTLDEAVKVGLLSFDSTIRSDLSVGLPFDLMVMRADPKTPVIRRRIEEDDPYFRNLSARWSMLLNESRAAIPDPPFLNGDTSVVELKAPAER</sequence>
<dbReference type="SUPFAM" id="SSF56235">
    <property type="entry name" value="N-terminal nucleophile aminohydrolases (Ntn hydrolases)"/>
    <property type="match status" value="1"/>
</dbReference>
<accession>A0A1T5C3R4</accession>
<dbReference type="GO" id="GO:0000502">
    <property type="term" value="C:proteasome complex"/>
    <property type="evidence" value="ECO:0007669"/>
    <property type="project" value="UniProtKB-KW"/>
</dbReference>
<proteinExistence type="predicted"/>
<dbReference type="STRING" id="439228.SAMN06295920_103558"/>